<dbReference type="PANTHER" id="PTHR35603">
    <property type="match status" value="1"/>
</dbReference>
<feature type="signal peptide" evidence="3">
    <location>
        <begin position="1"/>
        <end position="30"/>
    </location>
</feature>
<reference evidence="5 6" key="1">
    <citation type="submission" date="2009-05" db="EMBL/GenBank/DDBJ databases">
        <title>The draft genome of Acidovorax delafieldii 2AN.</title>
        <authorList>
            <consortium name="US DOE Joint Genome Institute (JGI-PGF)"/>
            <person name="Lucas S."/>
            <person name="Copeland A."/>
            <person name="Lapidus A."/>
            <person name="Glavina del Rio T."/>
            <person name="Tice H."/>
            <person name="Bruce D."/>
            <person name="Goodwin L."/>
            <person name="Pitluck S."/>
            <person name="Larimer F."/>
            <person name="Land M.L."/>
            <person name="Hauser L."/>
            <person name="Shelobolina E.S."/>
            <person name="Picardal F."/>
            <person name="Roden E."/>
            <person name="Emerson D."/>
        </authorList>
    </citation>
    <scope>NUCLEOTIDE SEQUENCE [LARGE SCALE GENOMIC DNA]</scope>
    <source>
        <strain evidence="5 6">2AN</strain>
    </source>
</reference>
<proteinExistence type="predicted"/>
<dbReference type="GO" id="GO:0019867">
    <property type="term" value="C:outer membrane"/>
    <property type="evidence" value="ECO:0007669"/>
    <property type="project" value="InterPro"/>
</dbReference>
<dbReference type="PATRIC" id="fig|573060.9.peg.1521"/>
<dbReference type="Proteomes" id="UP000003856">
    <property type="component" value="Unassembled WGS sequence"/>
</dbReference>
<dbReference type="Pfam" id="PF05433">
    <property type="entry name" value="Rick_17kDa_Anti"/>
    <property type="match status" value="1"/>
</dbReference>
<evidence type="ECO:0000256" key="3">
    <source>
        <dbReference type="SAM" id="SignalP"/>
    </source>
</evidence>
<sequence>MRYAPNCQELSHEKIALLSALLAVATAASAQEQGRVLSATPVLQQVAIPQQVCGNETVYSGNRNSGAGAVMGAIAGGAAGNAIGRGNGRAAATALGVIGGAVLGNQIEGSGQPQYQNVQRCTTETYYENRTVGYDVVYEYAGRQYSTRTQNDPGAWIPVSVQPMAGNQGPVYSTQPDPYGQQGVYSQPGVVTSTYPVQPPTYVSPPVTVIEYGYGRPYYPPHRNPYWR</sequence>
<comment type="caution">
    <text evidence="5">The sequence shown here is derived from an EMBL/GenBank/DDBJ whole genome shotgun (WGS) entry which is preliminary data.</text>
</comment>
<evidence type="ECO:0000256" key="1">
    <source>
        <dbReference type="ARBA" id="ARBA00004370"/>
    </source>
</evidence>
<gene>
    <name evidence="5" type="ORF">AcdelDRAFT_3484</name>
</gene>
<keyword evidence="3" id="KW-0732">Signal</keyword>
<organism evidence="5 6">
    <name type="scientific">Acidovorax delafieldii 2AN</name>
    <dbReference type="NCBI Taxonomy" id="573060"/>
    <lineage>
        <taxon>Bacteria</taxon>
        <taxon>Pseudomonadati</taxon>
        <taxon>Pseudomonadota</taxon>
        <taxon>Betaproteobacteria</taxon>
        <taxon>Burkholderiales</taxon>
        <taxon>Comamonadaceae</taxon>
        <taxon>Acidovorax</taxon>
    </lineage>
</organism>
<dbReference type="InterPro" id="IPR051407">
    <property type="entry name" value="Bact_OM_lipoprot/Surf_antigen"/>
</dbReference>
<evidence type="ECO:0000313" key="6">
    <source>
        <dbReference type="Proteomes" id="UP000003856"/>
    </source>
</evidence>
<dbReference type="OrthoDB" id="8909257at2"/>
<comment type="subcellular location">
    <subcellularLocation>
        <location evidence="1">Membrane</location>
    </subcellularLocation>
</comment>
<protein>
    <submittedName>
        <fullName evidence="5">17 kDa surface antigen</fullName>
    </submittedName>
</protein>
<dbReference type="AlphaFoldDB" id="C5T9A4"/>
<dbReference type="EMBL" id="ACQT01000182">
    <property type="protein sequence ID" value="EER58945.1"/>
    <property type="molecule type" value="Genomic_DNA"/>
</dbReference>
<feature type="chain" id="PRO_5002957474" evidence="3">
    <location>
        <begin position="31"/>
        <end position="228"/>
    </location>
</feature>
<accession>C5T9A4</accession>
<evidence type="ECO:0000259" key="4">
    <source>
        <dbReference type="Pfam" id="PF05433"/>
    </source>
</evidence>
<keyword evidence="6" id="KW-1185">Reference proteome</keyword>
<name>C5T9A4_ACIDE</name>
<dbReference type="InterPro" id="IPR008816">
    <property type="entry name" value="Gly_zipper_2TM_dom"/>
</dbReference>
<evidence type="ECO:0000313" key="5">
    <source>
        <dbReference type="EMBL" id="EER58945.1"/>
    </source>
</evidence>
<dbReference type="PANTHER" id="PTHR35603:SF2">
    <property type="entry name" value="OUTER MEMBRANE LIPOPROTEIN"/>
    <property type="match status" value="1"/>
</dbReference>
<keyword evidence="2" id="KW-0472">Membrane</keyword>
<evidence type="ECO:0000256" key="2">
    <source>
        <dbReference type="ARBA" id="ARBA00023136"/>
    </source>
</evidence>
<feature type="domain" description="Glycine zipper 2TM" evidence="4">
    <location>
        <begin position="67"/>
        <end position="108"/>
    </location>
</feature>